<protein>
    <submittedName>
        <fullName evidence="1">Helix-turn-helix domain-containing protein</fullName>
    </submittedName>
</protein>
<dbReference type="Gene3D" id="3.10.28.10">
    <property type="entry name" value="Homing endonucleases"/>
    <property type="match status" value="1"/>
</dbReference>
<reference evidence="1 2" key="1">
    <citation type="submission" date="2021-05" db="EMBL/GenBank/DDBJ databases">
        <title>Direct Submission.</title>
        <authorList>
            <person name="Li K."/>
            <person name="Gao J."/>
        </authorList>
    </citation>
    <scope>NUCLEOTIDE SEQUENCE [LARGE SCALE GENOMIC DNA]</scope>
    <source>
        <strain evidence="1 2">Mg02</strain>
    </source>
</reference>
<accession>A0ABX8BLB6</accession>
<organism evidence="1 2">
    <name type="scientific">Nocardiopsis changdeensis</name>
    <dbReference type="NCBI Taxonomy" id="2831969"/>
    <lineage>
        <taxon>Bacteria</taxon>
        <taxon>Bacillati</taxon>
        <taxon>Actinomycetota</taxon>
        <taxon>Actinomycetes</taxon>
        <taxon>Streptosporangiales</taxon>
        <taxon>Nocardiopsidaceae</taxon>
        <taxon>Nocardiopsis</taxon>
    </lineage>
</organism>
<dbReference type="EMBL" id="CP074133">
    <property type="protein sequence ID" value="QUX21218.1"/>
    <property type="molecule type" value="Genomic_DNA"/>
</dbReference>
<dbReference type="Proteomes" id="UP000676079">
    <property type="component" value="Chromosome"/>
</dbReference>
<proteinExistence type="predicted"/>
<evidence type="ECO:0000313" key="2">
    <source>
        <dbReference type="Proteomes" id="UP000676079"/>
    </source>
</evidence>
<dbReference type="InterPro" id="IPR027434">
    <property type="entry name" value="Homing_endonucl"/>
</dbReference>
<evidence type="ECO:0000313" key="1">
    <source>
        <dbReference type="EMBL" id="QUX21218.1"/>
    </source>
</evidence>
<gene>
    <name evidence="1" type="ORF">KGD84_22645</name>
</gene>
<sequence length="266" mass="30231">MHSSHVRRSAVSMLDSGLSRTEVSRRLGVTPATLRVWSQDRSLIDKYRGNGECPRCEPIPRPPTEARAYSHLLGLYLGDGTISGTGDRSRGVWRLRVFCTETWPRLVEECAASMGTVLPGRSVGRITRTGCTEVYADGKHWPCLFPQHGPGKKHERAIALEPWQQEIVNAHPEEFVRGLIHSDGWRGVNRVRRRTPQGWKYYEYPRYEFINTSEDIVDLLTAALDLLDIPWKSRAQRRPPHQDKITVSIARKDAVARLDRFVGPKG</sequence>
<name>A0ABX8BLB6_9ACTN</name>
<keyword evidence="2" id="KW-1185">Reference proteome</keyword>
<dbReference type="RefSeq" id="WP_220562441.1">
    <property type="nucleotide sequence ID" value="NZ_CP074133.1"/>
</dbReference>